<name>A0AAN8Q0F8_PATCE</name>
<evidence type="ECO:0000256" key="1">
    <source>
        <dbReference type="SAM" id="MobiDB-lite"/>
    </source>
</evidence>
<comment type="caution">
    <text evidence="3">The sequence shown here is derived from an EMBL/GenBank/DDBJ whole genome shotgun (WGS) entry which is preliminary data.</text>
</comment>
<dbReference type="EMBL" id="JAZGQO010000002">
    <property type="protein sequence ID" value="KAK6191329.1"/>
    <property type="molecule type" value="Genomic_DNA"/>
</dbReference>
<protein>
    <submittedName>
        <fullName evidence="3">Uncharacterized protein</fullName>
    </submittedName>
</protein>
<gene>
    <name evidence="3" type="ORF">SNE40_003048</name>
</gene>
<proteinExistence type="predicted"/>
<feature type="region of interest" description="Disordered" evidence="1">
    <location>
        <begin position="117"/>
        <end position="151"/>
    </location>
</feature>
<feature type="region of interest" description="Disordered" evidence="1">
    <location>
        <begin position="174"/>
        <end position="200"/>
    </location>
</feature>
<feature type="region of interest" description="Disordered" evidence="1">
    <location>
        <begin position="363"/>
        <end position="391"/>
    </location>
</feature>
<keyword evidence="2" id="KW-0812">Transmembrane</keyword>
<feature type="region of interest" description="Disordered" evidence="1">
    <location>
        <begin position="246"/>
        <end position="299"/>
    </location>
</feature>
<feature type="transmembrane region" description="Helical" evidence="2">
    <location>
        <begin position="27"/>
        <end position="51"/>
    </location>
</feature>
<reference evidence="3 4" key="1">
    <citation type="submission" date="2024-01" db="EMBL/GenBank/DDBJ databases">
        <title>The genome of the rayed Mediterranean limpet Patella caerulea (Linnaeus, 1758).</title>
        <authorList>
            <person name="Anh-Thu Weber A."/>
            <person name="Halstead-Nussloch G."/>
        </authorList>
    </citation>
    <scope>NUCLEOTIDE SEQUENCE [LARGE SCALE GENOMIC DNA]</scope>
    <source>
        <strain evidence="3">AATW-2023a</strain>
        <tissue evidence="3">Whole specimen</tissue>
    </source>
</reference>
<keyword evidence="4" id="KW-1185">Reference proteome</keyword>
<accession>A0AAN8Q0F8</accession>
<keyword evidence="2" id="KW-1133">Transmembrane helix</keyword>
<feature type="transmembrane region" description="Helical" evidence="2">
    <location>
        <begin position="63"/>
        <end position="88"/>
    </location>
</feature>
<keyword evidence="2" id="KW-0472">Membrane</keyword>
<evidence type="ECO:0000313" key="4">
    <source>
        <dbReference type="Proteomes" id="UP001347796"/>
    </source>
</evidence>
<sequence>MCLDPYDKSGARVAKRSYHDWILPVKAVLGIFIFGCIFLFIGIVLLLVGGAKDPGGIGAAGTVLAGIGGCCLLIVIFLSIHAYCIWYVRDQETQTSETIPPAEMIEVEIPGYATIQKPSSLKRNGKPGNKKVTLSPDVQTSDKDFFSQSQPQPAVIHDASTLAPGYPRVITYIPPEQRQNAPEPLYSRPGSRQSDIPISEPYRTYPANIQKHPAQSPQYLPEAPQYPAQLPAHVRYGSLPPTHILNQTSPTSKYGSLPRDNSPKFPVEIKDFRTSTPVKSSMDEKPLYTPSPVPQSYSTSVQYTPRQQPTVYNQANTYKVQTYDIAQTKYVSDEDYDNTVESTPMLHTPSQQNQGTWRQLPVKHEESELPEPQPLQYPSAKRPMTFEQQSSSKMSIYDNMLAGLDELNTDL</sequence>
<dbReference type="Proteomes" id="UP001347796">
    <property type="component" value="Unassembled WGS sequence"/>
</dbReference>
<evidence type="ECO:0000313" key="3">
    <source>
        <dbReference type="EMBL" id="KAK6191329.1"/>
    </source>
</evidence>
<evidence type="ECO:0000256" key="2">
    <source>
        <dbReference type="SAM" id="Phobius"/>
    </source>
</evidence>
<organism evidence="3 4">
    <name type="scientific">Patella caerulea</name>
    <name type="common">Rayed Mediterranean limpet</name>
    <dbReference type="NCBI Taxonomy" id="87958"/>
    <lineage>
        <taxon>Eukaryota</taxon>
        <taxon>Metazoa</taxon>
        <taxon>Spiralia</taxon>
        <taxon>Lophotrochozoa</taxon>
        <taxon>Mollusca</taxon>
        <taxon>Gastropoda</taxon>
        <taxon>Patellogastropoda</taxon>
        <taxon>Patelloidea</taxon>
        <taxon>Patellidae</taxon>
        <taxon>Patella</taxon>
    </lineage>
</organism>
<dbReference type="AlphaFoldDB" id="A0AAN8Q0F8"/>